<keyword evidence="6 8" id="KW-0418">Kinase</keyword>
<gene>
    <name evidence="8 10" type="primary">argB</name>
</gene>
<dbReference type="GO" id="GO:0009507">
    <property type="term" value="C:chloroplast"/>
    <property type="evidence" value="ECO:0007669"/>
    <property type="project" value="UniProtKB-SubCell"/>
</dbReference>
<dbReference type="GO" id="GO:0005524">
    <property type="term" value="F:ATP binding"/>
    <property type="evidence" value="ECO:0007669"/>
    <property type="project" value="UniProtKB-UniRule"/>
</dbReference>
<reference evidence="10" key="1">
    <citation type="journal article" date="2017" name="J. Phycol.">
        <title>Analysis of chloroplast genomes and a supermatrix inform reclassification of the Rhodomelaceae (Rhodophyta).</title>
        <authorList>
            <person name="Diaz-Tapia P."/>
            <person name="Maggs C.A."/>
            <person name="West J.A."/>
            <person name="Verbruggen H."/>
        </authorList>
    </citation>
    <scope>NUCLEOTIDE SEQUENCE</scope>
    <source>
        <strain evidence="10">JH1432</strain>
    </source>
</reference>
<sequence length="286" mass="31400">MSNYSNLDRFYFSSDTFSLINKYTGSTFIIKYGGSAMKDKSVQLNVIQDISLLYLLGIRIVLVHGGGYLINNWLSKLNIEPKFNQGLRVTDAQTMEVVEMVLSGNINKQIVSLFNQNNIAAVGLSGKDANLITAFPLFSDSNNFTGKVDSINNKILCTLLDNQFCPVVGSVATDSAGQTYNINADTLASSIAVSMKADKLILITDTPGLLYNVHDKSTLIKELNLNKINHLKSNGIITDGMIPKIDCCVDALINDVPQVHIIDGRVRYSLLYEILTYSRIGSMLVA</sequence>
<dbReference type="EMBL" id="MF101414">
    <property type="protein sequence ID" value="ARW60682.1"/>
    <property type="molecule type" value="Genomic_DNA"/>
</dbReference>
<dbReference type="GO" id="GO:0042450">
    <property type="term" value="P:L-arginine biosynthetic process via ornithine"/>
    <property type="evidence" value="ECO:0007669"/>
    <property type="project" value="UniProtKB-UniRule"/>
</dbReference>
<dbReference type="InterPro" id="IPR004662">
    <property type="entry name" value="AcgluKinase_fam"/>
</dbReference>
<dbReference type="AlphaFoldDB" id="A0A1Z1M433"/>
<feature type="domain" description="Aspartate/glutamate/uridylate kinase" evidence="9">
    <location>
        <begin position="27"/>
        <end position="263"/>
    </location>
</feature>
<feature type="binding site" evidence="8">
    <location>
        <begin position="66"/>
        <end position="67"/>
    </location>
    <ligand>
        <name>substrate</name>
    </ligand>
</feature>
<dbReference type="PRINTS" id="PR00474">
    <property type="entry name" value="GLU5KINASE"/>
</dbReference>
<evidence type="ECO:0000313" key="10">
    <source>
        <dbReference type="EMBL" id="ARW60682.1"/>
    </source>
</evidence>
<dbReference type="Gene3D" id="3.40.1160.10">
    <property type="entry name" value="Acetylglutamate kinase-like"/>
    <property type="match status" value="1"/>
</dbReference>
<keyword evidence="4 8" id="KW-0808">Transferase</keyword>
<comment type="similarity">
    <text evidence="8">Belongs to the acetylglutamate kinase family. ArgB subfamily.</text>
</comment>
<evidence type="ECO:0000256" key="2">
    <source>
        <dbReference type="ARBA" id="ARBA00022571"/>
    </source>
</evidence>
<evidence type="ECO:0000256" key="3">
    <source>
        <dbReference type="ARBA" id="ARBA00022605"/>
    </source>
</evidence>
<geneLocation type="chloroplast" evidence="10"/>
<dbReference type="InterPro" id="IPR001048">
    <property type="entry name" value="Asp/Glu/Uridylate_kinase"/>
</dbReference>
<comment type="pathway">
    <text evidence="1 8">Amino-acid biosynthesis; L-arginine biosynthesis; N(2)-acetyl-L-ornithine from L-glutamate: step 2/4.</text>
</comment>
<dbReference type="PANTHER" id="PTHR23342">
    <property type="entry name" value="N-ACETYLGLUTAMATE SYNTHASE"/>
    <property type="match status" value="1"/>
</dbReference>
<keyword evidence="7 8" id="KW-0067">ATP-binding</keyword>
<comment type="function">
    <text evidence="8">Catalyzes the ATP-dependent phosphorylation of N-acetyl-L-glutamate.</text>
</comment>
<dbReference type="InterPro" id="IPR037528">
    <property type="entry name" value="ArgB"/>
</dbReference>
<comment type="catalytic activity">
    <reaction evidence="8">
        <text>N-acetyl-L-glutamate + ATP = N-acetyl-L-glutamyl 5-phosphate + ADP</text>
        <dbReference type="Rhea" id="RHEA:14629"/>
        <dbReference type="ChEBI" id="CHEBI:30616"/>
        <dbReference type="ChEBI" id="CHEBI:44337"/>
        <dbReference type="ChEBI" id="CHEBI:57936"/>
        <dbReference type="ChEBI" id="CHEBI:456216"/>
        <dbReference type="EC" id="2.7.2.8"/>
    </reaction>
</comment>
<keyword evidence="5 8" id="KW-0547">Nucleotide-binding</keyword>
<evidence type="ECO:0000256" key="4">
    <source>
        <dbReference type="ARBA" id="ARBA00022679"/>
    </source>
</evidence>
<dbReference type="InterPro" id="IPR041727">
    <property type="entry name" value="NAGK-C"/>
</dbReference>
<keyword evidence="10" id="KW-0934">Plastid</keyword>
<evidence type="ECO:0000256" key="7">
    <source>
        <dbReference type="ARBA" id="ARBA00022840"/>
    </source>
</evidence>
<dbReference type="Pfam" id="PF00696">
    <property type="entry name" value="AA_kinase"/>
    <property type="match status" value="1"/>
</dbReference>
<dbReference type="NCBIfam" id="TIGR00761">
    <property type="entry name" value="argB"/>
    <property type="match status" value="1"/>
</dbReference>
<dbReference type="FunFam" id="3.40.1160.10:FF:000004">
    <property type="entry name" value="Acetylglutamate kinase"/>
    <property type="match status" value="1"/>
</dbReference>
<name>A0A1Z1M433_9FLOR</name>
<dbReference type="CDD" id="cd04250">
    <property type="entry name" value="AAK_NAGK-C"/>
    <property type="match status" value="1"/>
</dbReference>
<dbReference type="PIRSF" id="PIRSF000728">
    <property type="entry name" value="NAGK"/>
    <property type="match status" value="1"/>
</dbReference>
<accession>A0A1Z1M433</accession>
<dbReference type="EC" id="2.7.2.8" evidence="8"/>
<feature type="binding site" evidence="8">
    <location>
        <position position="88"/>
    </location>
    <ligand>
        <name>substrate</name>
    </ligand>
</feature>
<protein>
    <recommendedName>
        <fullName evidence="8">Acetylglutamate kinase</fullName>
        <ecNumber evidence="8">2.7.2.8</ecNumber>
    </recommendedName>
    <alternativeName>
        <fullName evidence="8">N-acetyl-L-glutamate 5-phosphotransferase</fullName>
    </alternativeName>
    <alternativeName>
        <fullName evidence="8">NAG kinase</fullName>
        <shortName evidence="8">NAGK</shortName>
    </alternativeName>
</protein>
<keyword evidence="10" id="KW-0150">Chloroplast</keyword>
<dbReference type="PANTHER" id="PTHR23342:SF0">
    <property type="entry name" value="N-ACETYLGLUTAMATE SYNTHASE, MITOCHONDRIAL"/>
    <property type="match status" value="1"/>
</dbReference>
<proteinExistence type="inferred from homology"/>
<dbReference type="GO" id="GO:0003991">
    <property type="term" value="F:acetylglutamate kinase activity"/>
    <property type="evidence" value="ECO:0007669"/>
    <property type="project" value="UniProtKB-UniRule"/>
</dbReference>
<dbReference type="SUPFAM" id="SSF53633">
    <property type="entry name" value="Carbamate kinase-like"/>
    <property type="match status" value="1"/>
</dbReference>
<organism evidence="10">
    <name type="scientific">Polysiphonia sp</name>
    <dbReference type="NCBI Taxonomy" id="1967842"/>
    <lineage>
        <taxon>Eukaryota</taxon>
        <taxon>Rhodophyta</taxon>
        <taxon>Florideophyceae</taxon>
        <taxon>Rhodymeniophycidae</taxon>
        <taxon>Ceramiales</taxon>
        <taxon>Rhodomelaceae</taxon>
        <taxon>Polysiphonioideae</taxon>
        <taxon>Polysiphonia</taxon>
    </lineage>
</organism>
<feature type="binding site" evidence="8">
    <location>
        <position position="181"/>
    </location>
    <ligand>
        <name>substrate</name>
    </ligand>
</feature>
<dbReference type="HAMAP" id="MF_00082">
    <property type="entry name" value="ArgB"/>
    <property type="match status" value="1"/>
</dbReference>
<evidence type="ECO:0000256" key="8">
    <source>
        <dbReference type="HAMAP-Rule" id="MF_00082"/>
    </source>
</evidence>
<evidence type="ECO:0000256" key="5">
    <source>
        <dbReference type="ARBA" id="ARBA00022741"/>
    </source>
</evidence>
<evidence type="ECO:0000256" key="1">
    <source>
        <dbReference type="ARBA" id="ARBA00004828"/>
    </source>
</evidence>
<dbReference type="InterPro" id="IPR036393">
    <property type="entry name" value="AceGlu_kinase-like_sf"/>
</dbReference>
<keyword evidence="3 8" id="KW-0028">Amino-acid biosynthesis</keyword>
<feature type="site" description="Transition state stabilizer" evidence="8">
    <location>
        <position position="31"/>
    </location>
</feature>
<dbReference type="UniPathway" id="UPA00068">
    <property type="reaction ID" value="UER00107"/>
</dbReference>
<evidence type="ECO:0000256" key="6">
    <source>
        <dbReference type="ARBA" id="ARBA00022777"/>
    </source>
</evidence>
<keyword evidence="2 8" id="KW-0055">Arginine biosynthesis</keyword>
<dbReference type="InterPro" id="IPR001057">
    <property type="entry name" value="Glu/AcGlu_kinase"/>
</dbReference>
<evidence type="ECO:0000259" key="9">
    <source>
        <dbReference type="Pfam" id="PF00696"/>
    </source>
</evidence>
<feature type="site" description="Transition state stabilizer" evidence="8">
    <location>
        <position position="244"/>
    </location>
</feature>
<comment type="subcellular location">
    <subcellularLocation>
        <location evidence="8">Plastid</location>
        <location evidence="8">Chloroplast</location>
    </subcellularLocation>
</comment>